<dbReference type="PRINTS" id="PR01438">
    <property type="entry name" value="UNVRSLSTRESS"/>
</dbReference>
<dbReference type="Proteomes" id="UP000561045">
    <property type="component" value="Unassembled WGS sequence"/>
</dbReference>
<protein>
    <submittedName>
        <fullName evidence="3">Nucleotide-binding universal stress UspA family protein</fullName>
    </submittedName>
</protein>
<comment type="similarity">
    <text evidence="1">Belongs to the universal stress protein A family.</text>
</comment>
<dbReference type="AlphaFoldDB" id="A0A840BKQ8"/>
<dbReference type="PANTHER" id="PTHR46268">
    <property type="entry name" value="STRESS RESPONSE PROTEIN NHAX"/>
    <property type="match status" value="1"/>
</dbReference>
<comment type="caution">
    <text evidence="3">The sequence shown here is derived from an EMBL/GenBank/DDBJ whole genome shotgun (WGS) entry which is preliminary data.</text>
</comment>
<gene>
    <name evidence="3" type="ORF">GGR36_000415</name>
</gene>
<reference evidence="3 4" key="1">
    <citation type="submission" date="2020-08" db="EMBL/GenBank/DDBJ databases">
        <title>Genomic Encyclopedia of Type Strains, Phase IV (KMG-IV): sequencing the most valuable type-strain genomes for metagenomic binning, comparative biology and taxonomic classification.</title>
        <authorList>
            <person name="Goeker M."/>
        </authorList>
    </citation>
    <scope>NUCLEOTIDE SEQUENCE [LARGE SCALE GENOMIC DNA]</scope>
    <source>
        <strain evidence="3 4">DSM 106739</strain>
    </source>
</reference>
<dbReference type="PANTHER" id="PTHR46268:SF15">
    <property type="entry name" value="UNIVERSAL STRESS PROTEIN HP_0031"/>
    <property type="match status" value="1"/>
</dbReference>
<evidence type="ECO:0000313" key="3">
    <source>
        <dbReference type="EMBL" id="MBB4011107.1"/>
    </source>
</evidence>
<name>A0A840BKQ8_9RHOO</name>
<dbReference type="InterPro" id="IPR014729">
    <property type="entry name" value="Rossmann-like_a/b/a_fold"/>
</dbReference>
<sequence>MRQNVRPRLTVVKAARPLPPKMKLPLSAGGQIMFKHILVPTDGSELSTTTVSRAVVFANEIGARITFFFAQQEYPIPLYGEGALLVPVSPDQFVDATKKEAERILTAAQTEAARLGVQSDTDTSVSDLPYESIIDAAKRHGCDLIFMASHGRKGVAGFLLGSETQKVLTHSSIPVLVFR</sequence>
<evidence type="ECO:0000256" key="1">
    <source>
        <dbReference type="ARBA" id="ARBA00008791"/>
    </source>
</evidence>
<dbReference type="Pfam" id="PF00582">
    <property type="entry name" value="Usp"/>
    <property type="match status" value="1"/>
</dbReference>
<dbReference type="EMBL" id="JACIET010000001">
    <property type="protein sequence ID" value="MBB4011107.1"/>
    <property type="molecule type" value="Genomic_DNA"/>
</dbReference>
<dbReference type="CDD" id="cd00293">
    <property type="entry name" value="USP-like"/>
    <property type="match status" value="1"/>
</dbReference>
<evidence type="ECO:0000259" key="2">
    <source>
        <dbReference type="Pfam" id="PF00582"/>
    </source>
</evidence>
<keyword evidence="4" id="KW-1185">Reference proteome</keyword>
<dbReference type="SUPFAM" id="SSF52402">
    <property type="entry name" value="Adenine nucleotide alpha hydrolases-like"/>
    <property type="match status" value="1"/>
</dbReference>
<dbReference type="Gene3D" id="3.40.50.620">
    <property type="entry name" value="HUPs"/>
    <property type="match status" value="1"/>
</dbReference>
<accession>A0A840BKQ8</accession>
<dbReference type="InterPro" id="IPR006015">
    <property type="entry name" value="Universal_stress_UspA"/>
</dbReference>
<evidence type="ECO:0000313" key="4">
    <source>
        <dbReference type="Proteomes" id="UP000561045"/>
    </source>
</evidence>
<dbReference type="InterPro" id="IPR006016">
    <property type="entry name" value="UspA"/>
</dbReference>
<feature type="domain" description="UspA" evidence="2">
    <location>
        <begin position="33"/>
        <end position="179"/>
    </location>
</feature>
<organism evidence="3 4">
    <name type="scientific">Niveibacterium umoris</name>
    <dbReference type="NCBI Taxonomy" id="1193620"/>
    <lineage>
        <taxon>Bacteria</taxon>
        <taxon>Pseudomonadati</taxon>
        <taxon>Pseudomonadota</taxon>
        <taxon>Betaproteobacteria</taxon>
        <taxon>Rhodocyclales</taxon>
        <taxon>Rhodocyclaceae</taxon>
        <taxon>Niveibacterium</taxon>
    </lineage>
</organism>
<proteinExistence type="inferred from homology"/>